<dbReference type="AlphaFoldDB" id="A0AAD5NWB9"/>
<dbReference type="GO" id="GO:0003700">
    <property type="term" value="F:DNA-binding transcription factor activity"/>
    <property type="evidence" value="ECO:0007669"/>
    <property type="project" value="InterPro"/>
</dbReference>
<comment type="caution">
    <text evidence="7">The sequence shown here is derived from an EMBL/GenBank/DDBJ whole genome shotgun (WGS) entry which is preliminary data.</text>
</comment>
<dbReference type="InterPro" id="IPR003340">
    <property type="entry name" value="B3_DNA-bd"/>
</dbReference>
<keyword evidence="5" id="KW-0539">Nucleus</keyword>
<protein>
    <recommendedName>
        <fullName evidence="6">TF-B3 domain-containing protein</fullName>
    </recommendedName>
</protein>
<evidence type="ECO:0000256" key="4">
    <source>
        <dbReference type="ARBA" id="ARBA00023163"/>
    </source>
</evidence>
<dbReference type="InterPro" id="IPR044800">
    <property type="entry name" value="LEC2-like"/>
</dbReference>
<dbReference type="SMART" id="SM01019">
    <property type="entry name" value="B3"/>
    <property type="match status" value="1"/>
</dbReference>
<comment type="subcellular location">
    <subcellularLocation>
        <location evidence="1">Nucleus</location>
    </subcellularLocation>
</comment>
<reference evidence="7" key="2">
    <citation type="submission" date="2023-02" db="EMBL/GenBank/DDBJ databases">
        <authorList>
            <person name="Swenson N.G."/>
            <person name="Wegrzyn J.L."/>
            <person name="Mcevoy S.L."/>
        </authorList>
    </citation>
    <scope>NUCLEOTIDE SEQUENCE</scope>
    <source>
        <strain evidence="7">91603</strain>
        <tissue evidence="7">Leaf</tissue>
    </source>
</reference>
<keyword evidence="2" id="KW-0805">Transcription regulation</keyword>
<evidence type="ECO:0000259" key="6">
    <source>
        <dbReference type="PROSITE" id="PS50863"/>
    </source>
</evidence>
<dbReference type="PROSITE" id="PS50863">
    <property type="entry name" value="B3"/>
    <property type="match status" value="1"/>
</dbReference>
<name>A0AAD5NWB9_ACENE</name>
<dbReference type="Proteomes" id="UP001064489">
    <property type="component" value="Chromosome 3"/>
</dbReference>
<reference evidence="7" key="1">
    <citation type="journal article" date="2022" name="Plant J.">
        <title>Strategies of tolerance reflected in two North American maple genomes.</title>
        <authorList>
            <person name="McEvoy S.L."/>
            <person name="Sezen U.U."/>
            <person name="Trouern-Trend A."/>
            <person name="McMahon S.M."/>
            <person name="Schaberg P.G."/>
            <person name="Yang J."/>
            <person name="Wegrzyn J.L."/>
            <person name="Swenson N.G."/>
        </authorList>
    </citation>
    <scope>NUCLEOTIDE SEQUENCE</scope>
    <source>
        <strain evidence="7">91603</strain>
    </source>
</reference>
<dbReference type="Pfam" id="PF02362">
    <property type="entry name" value="B3"/>
    <property type="match status" value="1"/>
</dbReference>
<sequence>MPLFKFSKNLGKFDIDKLVLPEQTVEHMNPMMNGSHFLDLTVLDARSQEWKLRYHARPSEDKQGPVFTTGWREFVQTKCLQVEDELTFSAHQVRADDGSLKMKFMIDVKRQTMTFNGEPITVDVERFEFQPANVTAIMTFQGRPIIDN</sequence>
<dbReference type="PANTHER" id="PTHR31140">
    <property type="entry name" value="B3 DOMAIN-CONTAINING TRANSCRIPTION FACTOR ABI3"/>
    <property type="match status" value="1"/>
</dbReference>
<dbReference type="CDD" id="cd10017">
    <property type="entry name" value="B3_DNA"/>
    <property type="match status" value="1"/>
</dbReference>
<evidence type="ECO:0000256" key="1">
    <source>
        <dbReference type="ARBA" id="ARBA00004123"/>
    </source>
</evidence>
<accession>A0AAD5NWB9</accession>
<organism evidence="7 8">
    <name type="scientific">Acer negundo</name>
    <name type="common">Box elder</name>
    <dbReference type="NCBI Taxonomy" id="4023"/>
    <lineage>
        <taxon>Eukaryota</taxon>
        <taxon>Viridiplantae</taxon>
        <taxon>Streptophyta</taxon>
        <taxon>Embryophyta</taxon>
        <taxon>Tracheophyta</taxon>
        <taxon>Spermatophyta</taxon>
        <taxon>Magnoliopsida</taxon>
        <taxon>eudicotyledons</taxon>
        <taxon>Gunneridae</taxon>
        <taxon>Pentapetalae</taxon>
        <taxon>rosids</taxon>
        <taxon>malvids</taxon>
        <taxon>Sapindales</taxon>
        <taxon>Sapindaceae</taxon>
        <taxon>Hippocastanoideae</taxon>
        <taxon>Acereae</taxon>
        <taxon>Acer</taxon>
    </lineage>
</organism>
<dbReference type="PANTHER" id="PTHR31140:SF142">
    <property type="entry name" value="TF-B3 DOMAIN-CONTAINING PROTEIN"/>
    <property type="match status" value="1"/>
</dbReference>
<dbReference type="EMBL" id="JAJSOW010000100">
    <property type="protein sequence ID" value="KAI9186826.1"/>
    <property type="molecule type" value="Genomic_DNA"/>
</dbReference>
<dbReference type="GO" id="GO:0005634">
    <property type="term" value="C:nucleus"/>
    <property type="evidence" value="ECO:0007669"/>
    <property type="project" value="UniProtKB-SubCell"/>
</dbReference>
<gene>
    <name evidence="7" type="ORF">LWI28_021376</name>
</gene>
<evidence type="ECO:0000313" key="7">
    <source>
        <dbReference type="EMBL" id="KAI9186826.1"/>
    </source>
</evidence>
<dbReference type="InterPro" id="IPR015300">
    <property type="entry name" value="DNA-bd_pseudobarrel_sf"/>
</dbReference>
<evidence type="ECO:0000313" key="8">
    <source>
        <dbReference type="Proteomes" id="UP001064489"/>
    </source>
</evidence>
<evidence type="ECO:0000256" key="2">
    <source>
        <dbReference type="ARBA" id="ARBA00023015"/>
    </source>
</evidence>
<proteinExistence type="predicted"/>
<dbReference type="GO" id="GO:0003677">
    <property type="term" value="F:DNA binding"/>
    <property type="evidence" value="ECO:0007669"/>
    <property type="project" value="UniProtKB-KW"/>
</dbReference>
<keyword evidence="8" id="KW-1185">Reference proteome</keyword>
<dbReference type="Gene3D" id="2.40.330.10">
    <property type="entry name" value="DNA-binding pseudobarrel domain"/>
    <property type="match status" value="1"/>
</dbReference>
<keyword evidence="4" id="KW-0804">Transcription</keyword>
<keyword evidence="3" id="KW-0238">DNA-binding</keyword>
<evidence type="ECO:0000256" key="5">
    <source>
        <dbReference type="ARBA" id="ARBA00023242"/>
    </source>
</evidence>
<feature type="domain" description="TF-B3" evidence="6">
    <location>
        <begin position="3"/>
        <end position="110"/>
    </location>
</feature>
<dbReference type="SUPFAM" id="SSF101936">
    <property type="entry name" value="DNA-binding pseudobarrel domain"/>
    <property type="match status" value="1"/>
</dbReference>
<evidence type="ECO:0000256" key="3">
    <source>
        <dbReference type="ARBA" id="ARBA00023125"/>
    </source>
</evidence>